<evidence type="ECO:0000313" key="2">
    <source>
        <dbReference type="EMBL" id="ETO20446.1"/>
    </source>
</evidence>
<comment type="caution">
    <text evidence="2">The sequence shown here is derived from an EMBL/GenBank/DDBJ whole genome shotgun (WGS) entry which is preliminary data.</text>
</comment>
<reference evidence="2 3" key="1">
    <citation type="journal article" date="2013" name="Curr. Biol.">
        <title>The Genome of the Foraminiferan Reticulomyxa filosa.</title>
        <authorList>
            <person name="Glockner G."/>
            <person name="Hulsmann N."/>
            <person name="Schleicher M."/>
            <person name="Noegel A.A."/>
            <person name="Eichinger L."/>
            <person name="Gallinger C."/>
            <person name="Pawlowski J."/>
            <person name="Sierra R."/>
            <person name="Euteneuer U."/>
            <person name="Pillet L."/>
            <person name="Moustafa A."/>
            <person name="Platzer M."/>
            <person name="Groth M."/>
            <person name="Szafranski K."/>
            <person name="Schliwa M."/>
        </authorList>
    </citation>
    <scope>NUCLEOTIDE SEQUENCE [LARGE SCALE GENOMIC DNA]</scope>
</reference>
<dbReference type="AlphaFoldDB" id="X6N314"/>
<accession>X6N314</accession>
<gene>
    <name evidence="2" type="ORF">RFI_16772</name>
</gene>
<organism evidence="2 3">
    <name type="scientific">Reticulomyxa filosa</name>
    <dbReference type="NCBI Taxonomy" id="46433"/>
    <lineage>
        <taxon>Eukaryota</taxon>
        <taxon>Sar</taxon>
        <taxon>Rhizaria</taxon>
        <taxon>Retaria</taxon>
        <taxon>Foraminifera</taxon>
        <taxon>Monothalamids</taxon>
        <taxon>Reticulomyxidae</taxon>
        <taxon>Reticulomyxa</taxon>
    </lineage>
</organism>
<keyword evidence="1" id="KW-0472">Membrane</keyword>
<feature type="non-terminal residue" evidence="2">
    <location>
        <position position="1"/>
    </location>
</feature>
<dbReference type="Proteomes" id="UP000023152">
    <property type="component" value="Unassembled WGS sequence"/>
</dbReference>
<dbReference type="EMBL" id="ASPP01012598">
    <property type="protein sequence ID" value="ETO20446.1"/>
    <property type="molecule type" value="Genomic_DNA"/>
</dbReference>
<evidence type="ECO:0000256" key="1">
    <source>
        <dbReference type="SAM" id="Phobius"/>
    </source>
</evidence>
<keyword evidence="3" id="KW-1185">Reference proteome</keyword>
<proteinExistence type="predicted"/>
<keyword evidence="1" id="KW-0812">Transmembrane</keyword>
<sequence>GGGGKKKKKKKKKKGIQREILTKVYGESSSEKTLQQRMNKTAFANIDKNTQIDLEDEWGVNPLFLNASIFDRAAFETMNLLKQSFCRFMYTKEYEIFKKVIRRHQTQEKFHDTGRFSKTLHALVKATSAALEENNQIQTQTSQEESVHKMVSLFEDPVYVYIAKSYATPFLLGLTFICVFAVIFKKKKKNNYLSCFFLFILEEIHFCNLCHKGKQTKTLHNQAKRDPTPDNKEKQTIHIPTYISNKITMREVTGGQANNNKKKKK</sequence>
<keyword evidence="1" id="KW-1133">Transmembrane helix</keyword>
<feature type="transmembrane region" description="Helical" evidence="1">
    <location>
        <begin position="166"/>
        <end position="184"/>
    </location>
</feature>
<name>X6N314_RETFI</name>
<evidence type="ECO:0000313" key="3">
    <source>
        <dbReference type="Proteomes" id="UP000023152"/>
    </source>
</evidence>
<protein>
    <submittedName>
        <fullName evidence="2">Uncharacterized protein</fullName>
    </submittedName>
</protein>